<dbReference type="SMART" id="SM00646">
    <property type="entry name" value="Ami_3"/>
    <property type="match status" value="1"/>
</dbReference>
<evidence type="ECO:0000313" key="6">
    <source>
        <dbReference type="Proteomes" id="UP000290649"/>
    </source>
</evidence>
<dbReference type="SUPFAM" id="SSF55383">
    <property type="entry name" value="Copper amine oxidase, domain N"/>
    <property type="match status" value="1"/>
</dbReference>
<reference evidence="5 6" key="1">
    <citation type="journal article" date="2019" name="Int. J. Syst. Evol. Microbiol.">
        <title>Anaerobacillus alkaliphilus sp. nov., a novel alkaliphilic and moderately halophilic bacterium.</title>
        <authorList>
            <person name="Borsodi A.K."/>
            <person name="Aszalos J.M."/>
            <person name="Bihari P."/>
            <person name="Nagy I."/>
            <person name="Schumann P."/>
            <person name="Sproer C."/>
            <person name="Kovacs A.L."/>
            <person name="Boka K."/>
            <person name="Dobosy P."/>
            <person name="Ovari M."/>
            <person name="Szili-Kovacs T."/>
            <person name="Toth E."/>
        </authorList>
    </citation>
    <scope>NUCLEOTIDE SEQUENCE [LARGE SCALE GENOMIC DNA]</scope>
    <source>
        <strain evidence="5 6">B16-10</strain>
    </source>
</reference>
<dbReference type="GO" id="GO:0008745">
    <property type="term" value="F:N-acetylmuramoyl-L-alanine amidase activity"/>
    <property type="evidence" value="ECO:0007669"/>
    <property type="project" value="InterPro"/>
</dbReference>
<dbReference type="Pfam" id="PF01520">
    <property type="entry name" value="Amidase_3"/>
    <property type="match status" value="1"/>
</dbReference>
<dbReference type="AlphaFoldDB" id="A0A4Q0VW88"/>
<dbReference type="Gene3D" id="3.30.457.10">
    <property type="entry name" value="Copper amine oxidase-like, N-terminal domain"/>
    <property type="match status" value="1"/>
</dbReference>
<dbReference type="OrthoDB" id="9806267at2"/>
<dbReference type="Gene3D" id="3.40.630.40">
    <property type="entry name" value="Zn-dependent exopeptidases"/>
    <property type="match status" value="1"/>
</dbReference>
<organism evidence="5 6">
    <name type="scientific">Anaerobacillus alkaliphilus</name>
    <dbReference type="NCBI Taxonomy" id="1548597"/>
    <lineage>
        <taxon>Bacteria</taxon>
        <taxon>Bacillati</taxon>
        <taxon>Bacillota</taxon>
        <taxon>Bacilli</taxon>
        <taxon>Bacillales</taxon>
        <taxon>Bacillaceae</taxon>
        <taxon>Anaerobacillus</taxon>
    </lineage>
</organism>
<dbReference type="InterPro" id="IPR012854">
    <property type="entry name" value="Cu_amine_oxidase-like_N"/>
</dbReference>
<dbReference type="GO" id="GO:0009253">
    <property type="term" value="P:peptidoglycan catabolic process"/>
    <property type="evidence" value="ECO:0007669"/>
    <property type="project" value="InterPro"/>
</dbReference>
<dbReference type="SMART" id="SM00287">
    <property type="entry name" value="SH3b"/>
    <property type="match status" value="2"/>
</dbReference>
<dbReference type="Gene3D" id="2.30.30.40">
    <property type="entry name" value="SH3 Domains"/>
    <property type="match status" value="2"/>
</dbReference>
<comment type="caution">
    <text evidence="5">The sequence shown here is derived from an EMBL/GenBank/DDBJ whole genome shotgun (WGS) entry which is preliminary data.</text>
</comment>
<keyword evidence="3" id="KW-0732">Signal</keyword>
<keyword evidence="2" id="KW-0961">Cell wall biogenesis/degradation</keyword>
<dbReference type="SUPFAM" id="SSF53187">
    <property type="entry name" value="Zn-dependent exopeptidases"/>
    <property type="match status" value="1"/>
</dbReference>
<dbReference type="Pfam" id="PF07833">
    <property type="entry name" value="Cu_amine_oxidN1"/>
    <property type="match status" value="1"/>
</dbReference>
<dbReference type="RefSeq" id="WP_129077189.1">
    <property type="nucleotide sequence ID" value="NZ_QOUX01000020.1"/>
</dbReference>
<evidence type="ECO:0000259" key="4">
    <source>
        <dbReference type="PROSITE" id="PS51781"/>
    </source>
</evidence>
<evidence type="ECO:0000256" key="1">
    <source>
        <dbReference type="ARBA" id="ARBA00022801"/>
    </source>
</evidence>
<dbReference type="InterPro" id="IPR036582">
    <property type="entry name" value="Mao_N_sf"/>
</dbReference>
<dbReference type="EMBL" id="QOUX01000020">
    <property type="protein sequence ID" value="RXJ02953.1"/>
    <property type="molecule type" value="Genomic_DNA"/>
</dbReference>
<accession>A0A4Q0VW88</accession>
<evidence type="ECO:0000256" key="2">
    <source>
        <dbReference type="ARBA" id="ARBA00023316"/>
    </source>
</evidence>
<name>A0A4Q0VW88_9BACI</name>
<dbReference type="FunFam" id="3.40.630.40:FF:000005">
    <property type="entry name" value="N-acetylmuramoyl-L-alanine amidase (AmiA)"/>
    <property type="match status" value="1"/>
</dbReference>
<feature type="domain" description="SH3b" evidence="4">
    <location>
        <begin position="30"/>
        <end position="92"/>
    </location>
</feature>
<evidence type="ECO:0000313" key="5">
    <source>
        <dbReference type="EMBL" id="RXJ02953.1"/>
    </source>
</evidence>
<evidence type="ECO:0000256" key="3">
    <source>
        <dbReference type="SAM" id="SignalP"/>
    </source>
</evidence>
<dbReference type="GO" id="GO:0030288">
    <property type="term" value="C:outer membrane-bounded periplasmic space"/>
    <property type="evidence" value="ECO:0007669"/>
    <property type="project" value="TreeGrafter"/>
</dbReference>
<dbReference type="Proteomes" id="UP000290649">
    <property type="component" value="Unassembled WGS sequence"/>
</dbReference>
<proteinExistence type="predicted"/>
<dbReference type="CDD" id="cd02696">
    <property type="entry name" value="MurNAc-LAA"/>
    <property type="match status" value="1"/>
</dbReference>
<dbReference type="InterPro" id="IPR002508">
    <property type="entry name" value="MurNAc-LAA_cat"/>
</dbReference>
<dbReference type="PANTHER" id="PTHR30404">
    <property type="entry name" value="N-ACETYLMURAMOYL-L-ALANINE AMIDASE"/>
    <property type="match status" value="1"/>
</dbReference>
<dbReference type="InterPro" id="IPR050695">
    <property type="entry name" value="N-acetylmuramoyl_amidase_3"/>
</dbReference>
<dbReference type="GO" id="GO:0071555">
    <property type="term" value="P:cell wall organization"/>
    <property type="evidence" value="ECO:0007669"/>
    <property type="project" value="UniProtKB-KW"/>
</dbReference>
<gene>
    <name evidence="5" type="ORF">DS745_05055</name>
</gene>
<dbReference type="PROSITE" id="PS51781">
    <property type="entry name" value="SH3B"/>
    <property type="match status" value="1"/>
</dbReference>
<sequence>MRQYIRYSFGFVLFLMFFATVPAITASATNSEGIVTVDQLNMRSSNSTSSSIVLILKKGDKVVIKGSKGDWYHVNVQSKEGYVSKKYIEVKPPKISPSKQTETTINVNGKKLELEFDPPTVKVPGGERILVPFRAISEALGINVTWNQSTRQVTAIDKDTNKHVVFTIDDVNAVVNEEAVILDAAPALQKNRTLLPLRFFSETFGAKVTWDQATRTANIDRVIKVEEVIEDVKSISQPVNLEGLQARVTASTLNLRLGPSTTEAVLARLVKDQTVFVTGATKEWLKVYVDGMEGFLNSAHVEIFDIEQKRIKVLASPTITTKDEQFILSWSKLGGTVVQSNVSNNIVQLTTDANLIEEIDLVNEAIELISYETTEAGTIITLTTKDGYSVIPLDTVSAFTLTFFKKSSTKKLIVIDAGHGGKDPGAVGNGLEEKEIILDVSLRVQKLLEQAGYQVLMTRSDDTFLEPGERAAFANKHKADAFVSVHANAAENTSANGTETFWNTTHSGPESKRLAEEIQTSLIQKLGTFDRGVKQGNFQVIRSTTMPSVLVELAFISNKKDAEMMAKDDFRQKSAEAIVEGILKFYK</sequence>
<feature type="chain" id="PRO_5020184786" description="SH3b domain-containing protein" evidence="3">
    <location>
        <begin position="29"/>
        <end position="587"/>
    </location>
</feature>
<dbReference type="PANTHER" id="PTHR30404:SF0">
    <property type="entry name" value="N-ACETYLMURAMOYL-L-ALANINE AMIDASE AMIC"/>
    <property type="match status" value="1"/>
</dbReference>
<dbReference type="Pfam" id="PF08239">
    <property type="entry name" value="SH3_3"/>
    <property type="match status" value="2"/>
</dbReference>
<dbReference type="InterPro" id="IPR003646">
    <property type="entry name" value="SH3-like_bac-type"/>
</dbReference>
<feature type="signal peptide" evidence="3">
    <location>
        <begin position="1"/>
        <end position="28"/>
    </location>
</feature>
<keyword evidence="6" id="KW-1185">Reference proteome</keyword>
<protein>
    <recommendedName>
        <fullName evidence="4">SH3b domain-containing protein</fullName>
    </recommendedName>
</protein>
<keyword evidence="1" id="KW-0378">Hydrolase</keyword>